<keyword evidence="10" id="KW-1185">Reference proteome</keyword>
<comment type="similarity">
    <text evidence="2">Belongs to the ORC4 family.</text>
</comment>
<dbReference type="SMART" id="SM00382">
    <property type="entry name" value="AAA"/>
    <property type="match status" value="1"/>
</dbReference>
<evidence type="ECO:0000313" key="9">
    <source>
        <dbReference type="EMBL" id="PNS16305.1"/>
    </source>
</evidence>
<feature type="region of interest" description="Disordered" evidence="7">
    <location>
        <begin position="1"/>
        <end position="349"/>
    </location>
</feature>
<dbReference type="GO" id="GO:0006270">
    <property type="term" value="P:DNA replication initiation"/>
    <property type="evidence" value="ECO:0007669"/>
    <property type="project" value="TreeGrafter"/>
</dbReference>
<feature type="compositionally biased region" description="Basic and acidic residues" evidence="7">
    <location>
        <begin position="29"/>
        <end position="39"/>
    </location>
</feature>
<dbReference type="GO" id="GO:0005664">
    <property type="term" value="C:nuclear origin of replication recognition complex"/>
    <property type="evidence" value="ECO:0007669"/>
    <property type="project" value="TreeGrafter"/>
</dbReference>
<dbReference type="InterPro" id="IPR041664">
    <property type="entry name" value="AAA_16"/>
</dbReference>
<dbReference type="EMBL" id="NKHZ01000058">
    <property type="protein sequence ID" value="PNS16305.1"/>
    <property type="molecule type" value="Genomic_DNA"/>
</dbReference>
<dbReference type="AlphaFoldDB" id="A0A2K1QMC5"/>
<protein>
    <recommendedName>
        <fullName evidence="3">Origin recognition complex subunit 4</fullName>
    </recommendedName>
</protein>
<feature type="compositionally biased region" description="Polar residues" evidence="7">
    <location>
        <begin position="315"/>
        <end position="325"/>
    </location>
</feature>
<reference evidence="9 10" key="1">
    <citation type="submission" date="2017-06" db="EMBL/GenBank/DDBJ databases">
        <title>Draft genome sequence of a variant of Elsinoe murrayae.</title>
        <authorList>
            <person name="Cheng Q."/>
        </authorList>
    </citation>
    <scope>NUCLEOTIDE SEQUENCE [LARGE SCALE GENOMIC DNA]</scope>
    <source>
        <strain evidence="9 10">CQ-2017a</strain>
    </source>
</reference>
<dbReference type="Proteomes" id="UP000243797">
    <property type="component" value="Unassembled WGS sequence"/>
</dbReference>
<evidence type="ECO:0000313" key="10">
    <source>
        <dbReference type="Proteomes" id="UP000243797"/>
    </source>
</evidence>
<dbReference type="SUPFAM" id="SSF52540">
    <property type="entry name" value="P-loop containing nucleoside triphosphate hydrolases"/>
    <property type="match status" value="1"/>
</dbReference>
<dbReference type="STRING" id="2082308.A0A2K1QMC5"/>
<gene>
    <name evidence="9" type="ORF">CAC42_6412</name>
</gene>
<dbReference type="PANTHER" id="PTHR12087:SF0">
    <property type="entry name" value="ORIGIN RECOGNITION COMPLEX SUBUNIT 4"/>
    <property type="match status" value="1"/>
</dbReference>
<comment type="caution">
    <text evidence="9">The sequence shown here is derived from an EMBL/GenBank/DDBJ whole genome shotgun (WGS) entry which is preliminary data.</text>
</comment>
<dbReference type="Pfam" id="PF13191">
    <property type="entry name" value="AAA_16"/>
    <property type="match status" value="1"/>
</dbReference>
<dbReference type="InterPro" id="IPR016527">
    <property type="entry name" value="ORC4"/>
</dbReference>
<evidence type="ECO:0000256" key="2">
    <source>
        <dbReference type="ARBA" id="ARBA00005334"/>
    </source>
</evidence>
<keyword evidence="5" id="KW-0238">DNA-binding</keyword>
<feature type="compositionally biased region" description="Basic residues" evidence="7">
    <location>
        <begin position="1"/>
        <end position="10"/>
    </location>
</feature>
<evidence type="ECO:0000256" key="4">
    <source>
        <dbReference type="ARBA" id="ARBA00022705"/>
    </source>
</evidence>
<sequence length="817" mass="88142">MSERASKRRKLDTGASPLPQESSASAKLAEQRRTRKSDYEINDVIVVAVGNTNGAAPLGTQVGRARKGDAPANAEGVEDTGRSASTQSPKVSADSKESVVEQGTTNGRPKAGNRRSRRSQASEEKVGGDDSTSHVDENSHGNGKDVEIQDALDKSEVGNEDAMDLDAPRTSGRKRQISKKLEEAQEAGIMPGKSSPAARNRSNPVNGTPVGSVRRGRVSQPGSAPRSARSSAAKKKTLPDEIPDSEPEAETDSKSIAVLDRTGTEEANTTKILSPTPMRSKLEAQAPPDLGATAERPKDTPSVVQPPKKARRSLTKQLTAVSASKPQDELPKKSRRTSRSLDAGQENVTVAEDMPREEPLQLDGTDATFHHMSHIKSSILRKLRARPRQSHVGPVHPLVGLDSEHAKVANLIEQTITAGESNSMVLIGARGSGKSALIDNVIRQQRTTHGDDFHVVRLSGFIHTDDKIAIREIWRQLGREMDIEDDSQVKNYADTLTTLLALLSHPSETGQELEGRIAKSVVIILDEFDLFTTHPRQTLLYNLFDIAQSRKAPIAVLGLTTRFDVAEALEKRVKSRFSHRQVYVPLAKNFSVFKEMCKAYLLLFPSDLSNMLDHTATTDWTSFVDQLFATSAPLNTILQSTYHTTKSVPAFLTAMLLPISTLPTSPTTAASLLVHLNNQLSLSPSLSPPDSTLSLLPSLSTLQLSLLIASARLVIIHDSDTITFPLAYDEYKSLASKARIAASASGALAAGAGARVWGQRVARMAWEGLVEKGLIVAEEGRRGVGRVDVGLEEIGGVVESGLLEGVGTGVARWCREI</sequence>
<dbReference type="Gene3D" id="3.40.50.300">
    <property type="entry name" value="P-loop containing nucleotide triphosphate hydrolases"/>
    <property type="match status" value="1"/>
</dbReference>
<evidence type="ECO:0000256" key="7">
    <source>
        <dbReference type="SAM" id="MobiDB-lite"/>
    </source>
</evidence>
<feature type="compositionally biased region" description="Basic and acidic residues" evidence="7">
    <location>
        <begin position="120"/>
        <end position="157"/>
    </location>
</feature>
<evidence type="ECO:0000259" key="8">
    <source>
        <dbReference type="SMART" id="SM00382"/>
    </source>
</evidence>
<accession>A0A2K1QMC5</accession>
<name>A0A2K1QMC5_9PEZI</name>
<dbReference type="InterPro" id="IPR027417">
    <property type="entry name" value="P-loop_NTPase"/>
</dbReference>
<organism evidence="9 10">
    <name type="scientific">Sphaceloma murrayae</name>
    <dbReference type="NCBI Taxonomy" id="2082308"/>
    <lineage>
        <taxon>Eukaryota</taxon>
        <taxon>Fungi</taxon>
        <taxon>Dikarya</taxon>
        <taxon>Ascomycota</taxon>
        <taxon>Pezizomycotina</taxon>
        <taxon>Dothideomycetes</taxon>
        <taxon>Dothideomycetidae</taxon>
        <taxon>Myriangiales</taxon>
        <taxon>Elsinoaceae</taxon>
        <taxon>Sphaceloma</taxon>
    </lineage>
</organism>
<feature type="domain" description="AAA+ ATPase" evidence="8">
    <location>
        <begin position="420"/>
        <end position="587"/>
    </location>
</feature>
<evidence type="ECO:0000256" key="3">
    <source>
        <dbReference type="ARBA" id="ARBA00019083"/>
    </source>
</evidence>
<feature type="compositionally biased region" description="Acidic residues" evidence="7">
    <location>
        <begin position="241"/>
        <end position="250"/>
    </location>
</feature>
<dbReference type="GO" id="GO:0003688">
    <property type="term" value="F:DNA replication origin binding"/>
    <property type="evidence" value="ECO:0007669"/>
    <property type="project" value="TreeGrafter"/>
</dbReference>
<dbReference type="PANTHER" id="PTHR12087">
    <property type="entry name" value="ORIGIN RECOGNITION COMPLEX SUBUNIT 4"/>
    <property type="match status" value="1"/>
</dbReference>
<dbReference type="InterPro" id="IPR003593">
    <property type="entry name" value="AAA+_ATPase"/>
</dbReference>
<evidence type="ECO:0000256" key="1">
    <source>
        <dbReference type="ARBA" id="ARBA00004123"/>
    </source>
</evidence>
<keyword evidence="4" id="KW-0235">DNA replication</keyword>
<comment type="subcellular location">
    <subcellularLocation>
        <location evidence="1">Nucleus</location>
    </subcellularLocation>
</comment>
<proteinExistence type="inferred from homology"/>
<dbReference type="InterPro" id="IPR032705">
    <property type="entry name" value="ORC4_C"/>
</dbReference>
<dbReference type="FunFam" id="3.40.50.300:FF:001597">
    <property type="entry name" value="Origin recognition complex subunit Orc4"/>
    <property type="match status" value="1"/>
</dbReference>
<evidence type="ECO:0000256" key="6">
    <source>
        <dbReference type="ARBA" id="ARBA00023242"/>
    </source>
</evidence>
<evidence type="ECO:0000256" key="5">
    <source>
        <dbReference type="ARBA" id="ARBA00023125"/>
    </source>
</evidence>
<dbReference type="OrthoDB" id="343623at2759"/>
<dbReference type="Pfam" id="PF14629">
    <property type="entry name" value="ORC4_C"/>
    <property type="match status" value="1"/>
</dbReference>
<dbReference type="InParanoid" id="A0A2K1QMC5"/>
<keyword evidence="6" id="KW-0539">Nucleus</keyword>